<sequence length="351" mass="40532">MDSKDQIMIQQRIAENRIDAIDWMKGLCIICITLLHIENGIFPNKLNISIGMFMITGFYVTSGWVHGMKAANKTVLKVFIQKRWKSLGVPYLWFTGILILVDFLFYLVGHYEFDIVLRDIYKSIVLRGIGTLWFLPVLFGGELLFVTFRNKRCTYVGLLVGLITFILLSMFQKYLQQHLSDFNFTLIKMPLLVLSSSASAWTIITASYLVSRYVNQYSVRKKYLLGCAVLLLLTTLVYLNTPIDENLPSALLICIAKLFSFIEPLAILFLFLCIAKENILLKYLQYWGKNSIILMAVHYSILMELFIWIVNIIWGVPLQGWNSLICFFIIMALQYPIAEYINCKLKFLIGK</sequence>
<keyword evidence="3" id="KW-0012">Acyltransferase</keyword>
<dbReference type="PANTHER" id="PTHR37312:SF1">
    <property type="entry name" value="MEMBRANE-BOUND ACYLTRANSFERASE YKRP-RELATED"/>
    <property type="match status" value="1"/>
</dbReference>
<feature type="transmembrane region" description="Helical" evidence="1">
    <location>
        <begin position="153"/>
        <end position="171"/>
    </location>
</feature>
<dbReference type="AlphaFoldDB" id="A0A5M6AAM7"/>
<keyword evidence="1" id="KW-0812">Transmembrane</keyword>
<protein>
    <submittedName>
        <fullName evidence="3">Acyltransferase</fullName>
    </submittedName>
</protein>
<evidence type="ECO:0000259" key="2">
    <source>
        <dbReference type="Pfam" id="PF01757"/>
    </source>
</evidence>
<proteinExistence type="predicted"/>
<evidence type="ECO:0000313" key="3">
    <source>
        <dbReference type="EMBL" id="KAA5409626.1"/>
    </source>
</evidence>
<organism evidence="3 4">
    <name type="scientific">Bacteroides cellulosilyticus</name>
    <dbReference type="NCBI Taxonomy" id="246787"/>
    <lineage>
        <taxon>Bacteria</taxon>
        <taxon>Pseudomonadati</taxon>
        <taxon>Bacteroidota</taxon>
        <taxon>Bacteroidia</taxon>
        <taxon>Bacteroidales</taxon>
        <taxon>Bacteroidaceae</taxon>
        <taxon>Bacteroides</taxon>
    </lineage>
</organism>
<reference evidence="3 4" key="1">
    <citation type="journal article" date="2019" name="Nat. Med.">
        <title>A library of human gut bacterial isolates paired with longitudinal multiomics data enables mechanistic microbiome research.</title>
        <authorList>
            <person name="Poyet M."/>
            <person name="Groussin M."/>
            <person name="Gibbons S.M."/>
            <person name="Avila-Pacheco J."/>
            <person name="Jiang X."/>
            <person name="Kearney S.M."/>
            <person name="Perrotta A.R."/>
            <person name="Berdy B."/>
            <person name="Zhao S."/>
            <person name="Lieberman T.D."/>
            <person name="Swanson P.K."/>
            <person name="Smith M."/>
            <person name="Roesemann S."/>
            <person name="Alexander J.E."/>
            <person name="Rich S.A."/>
            <person name="Livny J."/>
            <person name="Vlamakis H."/>
            <person name="Clish C."/>
            <person name="Bullock K."/>
            <person name="Deik A."/>
            <person name="Scott J."/>
            <person name="Pierce K.A."/>
            <person name="Xavier R.J."/>
            <person name="Alm E.J."/>
        </authorList>
    </citation>
    <scope>NUCLEOTIDE SEQUENCE [LARGE SCALE GENOMIC DNA]</scope>
    <source>
        <strain evidence="3 4">BIOML-A7</strain>
    </source>
</reference>
<feature type="transmembrane region" description="Helical" evidence="1">
    <location>
        <begin position="48"/>
        <end position="67"/>
    </location>
</feature>
<name>A0A5M6AAM7_9BACE</name>
<dbReference type="PANTHER" id="PTHR37312">
    <property type="entry name" value="MEMBRANE-BOUND ACYLTRANSFERASE YKRP-RELATED"/>
    <property type="match status" value="1"/>
</dbReference>
<dbReference type="Proteomes" id="UP000325055">
    <property type="component" value="Unassembled WGS sequence"/>
</dbReference>
<keyword evidence="3" id="KW-0808">Transferase</keyword>
<keyword evidence="1" id="KW-0472">Membrane</keyword>
<feature type="transmembrane region" description="Helical" evidence="1">
    <location>
        <begin position="88"/>
        <end position="108"/>
    </location>
</feature>
<feature type="transmembrane region" description="Helical" evidence="1">
    <location>
        <begin position="320"/>
        <end position="338"/>
    </location>
</feature>
<feature type="transmembrane region" description="Helical" evidence="1">
    <location>
        <begin position="223"/>
        <end position="243"/>
    </location>
</feature>
<dbReference type="InterPro" id="IPR052734">
    <property type="entry name" value="Nod_factor_acetyltransferase"/>
</dbReference>
<accession>A0A5M6AAM7</accession>
<dbReference type="Pfam" id="PF01757">
    <property type="entry name" value="Acyl_transf_3"/>
    <property type="match status" value="1"/>
</dbReference>
<feature type="domain" description="Acyltransferase 3" evidence="2">
    <location>
        <begin position="19"/>
        <end position="331"/>
    </location>
</feature>
<dbReference type="GO" id="GO:0016747">
    <property type="term" value="F:acyltransferase activity, transferring groups other than amino-acyl groups"/>
    <property type="evidence" value="ECO:0007669"/>
    <property type="project" value="InterPro"/>
</dbReference>
<dbReference type="EMBL" id="VVYW01000006">
    <property type="protein sequence ID" value="KAA5409626.1"/>
    <property type="molecule type" value="Genomic_DNA"/>
</dbReference>
<gene>
    <name evidence="3" type="ORF">F2Y86_07920</name>
</gene>
<evidence type="ECO:0000256" key="1">
    <source>
        <dbReference type="SAM" id="Phobius"/>
    </source>
</evidence>
<keyword evidence="1" id="KW-1133">Transmembrane helix</keyword>
<feature type="transmembrane region" description="Helical" evidence="1">
    <location>
        <begin position="21"/>
        <end position="42"/>
    </location>
</feature>
<feature type="transmembrane region" description="Helical" evidence="1">
    <location>
        <begin position="191"/>
        <end position="211"/>
    </location>
</feature>
<dbReference type="InterPro" id="IPR002656">
    <property type="entry name" value="Acyl_transf_3_dom"/>
</dbReference>
<feature type="transmembrane region" description="Helical" evidence="1">
    <location>
        <begin position="120"/>
        <end position="141"/>
    </location>
</feature>
<feature type="transmembrane region" description="Helical" evidence="1">
    <location>
        <begin position="292"/>
        <end position="314"/>
    </location>
</feature>
<feature type="transmembrane region" description="Helical" evidence="1">
    <location>
        <begin position="249"/>
        <end position="272"/>
    </location>
</feature>
<evidence type="ECO:0000313" key="4">
    <source>
        <dbReference type="Proteomes" id="UP000325055"/>
    </source>
</evidence>
<comment type="caution">
    <text evidence="3">The sequence shown here is derived from an EMBL/GenBank/DDBJ whole genome shotgun (WGS) entry which is preliminary data.</text>
</comment>